<reference evidence="6" key="1">
    <citation type="submission" date="2016-08" db="EMBL/GenBank/DDBJ databases">
        <authorList>
            <person name="Varghese N."/>
            <person name="Submissions Spin"/>
        </authorList>
    </citation>
    <scope>NUCLEOTIDE SEQUENCE [LARGE SCALE GENOMIC DNA]</scope>
    <source>
        <strain evidence="6">HAMBI 2971</strain>
    </source>
</reference>
<dbReference type="Gene3D" id="1.10.10.60">
    <property type="entry name" value="Homeodomain-like"/>
    <property type="match status" value="2"/>
</dbReference>
<evidence type="ECO:0000313" key="5">
    <source>
        <dbReference type="EMBL" id="SCB28811.1"/>
    </source>
</evidence>
<dbReference type="PANTHER" id="PTHR46796">
    <property type="entry name" value="HTH-TYPE TRANSCRIPTIONAL ACTIVATOR RHAS-RELATED"/>
    <property type="match status" value="1"/>
</dbReference>
<dbReference type="OrthoDB" id="9806208at2"/>
<proteinExistence type="predicted"/>
<feature type="domain" description="HTH araC/xylS-type" evidence="4">
    <location>
        <begin position="83"/>
        <end position="181"/>
    </location>
</feature>
<dbReference type="GO" id="GO:0043565">
    <property type="term" value="F:sequence-specific DNA binding"/>
    <property type="evidence" value="ECO:0007669"/>
    <property type="project" value="InterPro"/>
</dbReference>
<keyword evidence="1" id="KW-0805">Transcription regulation</keyword>
<dbReference type="PROSITE" id="PS00041">
    <property type="entry name" value="HTH_ARAC_FAMILY_1"/>
    <property type="match status" value="1"/>
</dbReference>
<evidence type="ECO:0000313" key="6">
    <source>
        <dbReference type="Proteomes" id="UP000199435"/>
    </source>
</evidence>
<dbReference type="Pfam" id="PF12833">
    <property type="entry name" value="HTH_18"/>
    <property type="match status" value="1"/>
</dbReference>
<sequence>MLVRPAAYAHTITSLQYDDVTGETSDEVSRLVLRAISCVEWDEAVALDLIRKASVLLRPFEPAEDRRSRERSYQGGLAPWQVSRLKRFVDDHLSAPISLEELAQLVRLSTSYFSTAFKVNFGTSPHNYIVERRVAYAKHRMVTSDVPLCEIALDCGLADQAHLSRVFRRVTGTTPSAWRRQAARSEASAAWAQYSVAS</sequence>
<organism evidence="5 6">
    <name type="scientific">Rhizobium miluonense</name>
    <dbReference type="NCBI Taxonomy" id="411945"/>
    <lineage>
        <taxon>Bacteria</taxon>
        <taxon>Pseudomonadati</taxon>
        <taxon>Pseudomonadota</taxon>
        <taxon>Alphaproteobacteria</taxon>
        <taxon>Hyphomicrobiales</taxon>
        <taxon>Rhizobiaceae</taxon>
        <taxon>Rhizobium/Agrobacterium group</taxon>
        <taxon>Rhizobium</taxon>
    </lineage>
</organism>
<dbReference type="PROSITE" id="PS01124">
    <property type="entry name" value="HTH_ARAC_FAMILY_2"/>
    <property type="match status" value="1"/>
</dbReference>
<dbReference type="EMBL" id="FMAH01000015">
    <property type="protein sequence ID" value="SCB28811.1"/>
    <property type="molecule type" value="Genomic_DNA"/>
</dbReference>
<dbReference type="STRING" id="411945.GA0061102_101519"/>
<gene>
    <name evidence="5" type="ORF">GA0061102_101519</name>
</gene>
<dbReference type="SMART" id="SM00342">
    <property type="entry name" value="HTH_ARAC"/>
    <property type="match status" value="1"/>
</dbReference>
<evidence type="ECO:0000256" key="2">
    <source>
        <dbReference type="ARBA" id="ARBA00023125"/>
    </source>
</evidence>
<protein>
    <submittedName>
        <fullName evidence="5">AraC-type DNA-binding protein</fullName>
    </submittedName>
</protein>
<name>A0A1C3VM06_9HYPH</name>
<dbReference type="Proteomes" id="UP000199435">
    <property type="component" value="Unassembled WGS sequence"/>
</dbReference>
<accession>A0A1C3VM06</accession>
<dbReference type="AlphaFoldDB" id="A0A1C3VM06"/>
<dbReference type="RefSeq" id="WP_092848949.1">
    <property type="nucleotide sequence ID" value="NZ_FMAH01000015.1"/>
</dbReference>
<evidence type="ECO:0000259" key="4">
    <source>
        <dbReference type="PROSITE" id="PS01124"/>
    </source>
</evidence>
<dbReference type="InterPro" id="IPR050204">
    <property type="entry name" value="AraC_XylS_family_regulators"/>
</dbReference>
<evidence type="ECO:0000256" key="3">
    <source>
        <dbReference type="ARBA" id="ARBA00023163"/>
    </source>
</evidence>
<evidence type="ECO:0000256" key="1">
    <source>
        <dbReference type="ARBA" id="ARBA00023015"/>
    </source>
</evidence>
<dbReference type="InterPro" id="IPR009057">
    <property type="entry name" value="Homeodomain-like_sf"/>
</dbReference>
<dbReference type="GO" id="GO:0003700">
    <property type="term" value="F:DNA-binding transcription factor activity"/>
    <property type="evidence" value="ECO:0007669"/>
    <property type="project" value="InterPro"/>
</dbReference>
<keyword evidence="6" id="KW-1185">Reference proteome</keyword>
<dbReference type="PANTHER" id="PTHR46796:SF14">
    <property type="entry name" value="TRANSCRIPTIONAL REGULATORY PROTEIN"/>
    <property type="match status" value="1"/>
</dbReference>
<dbReference type="InterPro" id="IPR018062">
    <property type="entry name" value="HTH_AraC-typ_CS"/>
</dbReference>
<keyword evidence="2 5" id="KW-0238">DNA-binding</keyword>
<dbReference type="SUPFAM" id="SSF46689">
    <property type="entry name" value="Homeodomain-like"/>
    <property type="match status" value="2"/>
</dbReference>
<dbReference type="InterPro" id="IPR018060">
    <property type="entry name" value="HTH_AraC"/>
</dbReference>
<keyword evidence="3" id="KW-0804">Transcription</keyword>